<dbReference type="Proteomes" id="UP000246996">
    <property type="component" value="Plasmid unnamed_3"/>
</dbReference>
<organism evidence="1 2">
    <name type="scientific">Geobacillus thermoleovorans</name>
    <name type="common">Bacillus thermoleovorans</name>
    <dbReference type="NCBI Taxonomy" id="33941"/>
    <lineage>
        <taxon>Bacteria</taxon>
        <taxon>Bacillati</taxon>
        <taxon>Bacillota</taxon>
        <taxon>Bacilli</taxon>
        <taxon>Bacillales</taxon>
        <taxon>Anoxybacillaceae</taxon>
        <taxon>Geobacillus</taxon>
        <taxon>Geobacillus thermoleovorans group</taxon>
    </lineage>
</organism>
<dbReference type="PROSITE" id="PS51257">
    <property type="entry name" value="PROKAR_LIPOPROTEIN"/>
    <property type="match status" value="1"/>
</dbReference>
<name>A0A2Z3NFB8_GEOTH</name>
<accession>A0A2Z3NFB8</accession>
<protein>
    <recommendedName>
        <fullName evidence="3">Lipoprotein</fullName>
    </recommendedName>
</protein>
<dbReference type="EMBL" id="CP027305">
    <property type="protein sequence ID" value="AWO76604.1"/>
    <property type="molecule type" value="Genomic_DNA"/>
</dbReference>
<evidence type="ECO:0000313" key="1">
    <source>
        <dbReference type="EMBL" id="AWO76604.1"/>
    </source>
</evidence>
<evidence type="ECO:0000313" key="2">
    <source>
        <dbReference type="Proteomes" id="UP000246996"/>
    </source>
</evidence>
<dbReference type="AlphaFoldDB" id="A0A2Z3NFB8"/>
<geneLocation type="plasmid" evidence="1 2">
    <name>unnamed_3</name>
</geneLocation>
<sequence length="228" mass="27195">MIDMKKWMIIGTAVSLMFLFGCQNDQKEVQSTKVEEKTKAKEDNSKEKAKSVFTRKDRQIAKEKAEKFIVLLTEFHGRSIYPNDRYKAVYEELTKKAREQKLIHPDTQFINLEYDTTFVERTKEDSKLILRRDRFQLGDEFQEIYYKYLDVHELTLPIKYMAKSDTSSKDVELESFIRFVKTTDGEIYILDAPMLIGMDLEKKDEDAYYDEYNRKEIQQEVKEELNIQ</sequence>
<keyword evidence="1" id="KW-0614">Plasmid</keyword>
<reference evidence="2" key="1">
    <citation type="submission" date="2018-02" db="EMBL/GenBank/DDBJ databases">
        <title>The complete genome of bacterial strain SGAirxxxx.</title>
        <authorList>
            <person name="Schuster S.C."/>
        </authorList>
    </citation>
    <scope>NUCLEOTIDE SEQUENCE [LARGE SCALE GENOMIC DNA]</scope>
    <source>
        <strain evidence="2">SGAir0734</strain>
        <plasmid evidence="2">Plasmid unnamed_3</plasmid>
    </source>
</reference>
<evidence type="ECO:0008006" key="3">
    <source>
        <dbReference type="Google" id="ProtNLM"/>
    </source>
</evidence>
<gene>
    <name evidence="1" type="ORF">C1N76_19120</name>
</gene>
<proteinExistence type="predicted"/>